<dbReference type="Proteomes" id="UP001059773">
    <property type="component" value="Chromosome"/>
</dbReference>
<dbReference type="Pfam" id="PF20730">
    <property type="entry name" value="YetF_N"/>
    <property type="match status" value="1"/>
</dbReference>
<feature type="transmembrane region" description="Helical" evidence="7">
    <location>
        <begin position="6"/>
        <end position="26"/>
    </location>
</feature>
<evidence type="ECO:0000313" key="11">
    <source>
        <dbReference type="Proteomes" id="UP001059773"/>
    </source>
</evidence>
<dbReference type="Pfam" id="PF07870">
    <property type="entry name" value="DUF1657"/>
    <property type="match status" value="1"/>
</dbReference>
<dbReference type="RefSeq" id="WP_256709907.1">
    <property type="nucleotide sequence ID" value="NZ_CP101914.1"/>
</dbReference>
<sequence length="285" mass="32233">MPEWIIVILRSLILILFLFSLIKWLGTKQLAQLNIFETIAGIVLGGIAAVHTMDPETNFFYAILAMFIWFIIPFVIEKLSLKSKRTRDFTEGKATIFIQDGKIMEENLKKEGYSTDELLEKLRDKNIFLASDVEFAVLEPTGTLNVLPKKENRPLTAKDLGLTIAPDKEPQTIIMDGNMMLEPLANASLNPDWLRTELEKQDVALENVFLGQVDDQGQLYLDLYDDHLSVAEPSQSALLLATIKKCQADFEIFALATDNQNSKAVYQTCSKNMNQVQSILEPYLK</sequence>
<organism evidence="10 11">
    <name type="scientific">Oceanobacillus jeddahense</name>
    <dbReference type="NCBI Taxonomy" id="1462527"/>
    <lineage>
        <taxon>Bacteria</taxon>
        <taxon>Bacillati</taxon>
        <taxon>Bacillota</taxon>
        <taxon>Bacilli</taxon>
        <taxon>Bacillales</taxon>
        <taxon>Bacillaceae</taxon>
        <taxon>Oceanobacillus</taxon>
    </lineage>
</organism>
<keyword evidence="3" id="KW-1003">Cell membrane</keyword>
<evidence type="ECO:0000256" key="4">
    <source>
        <dbReference type="ARBA" id="ARBA00022692"/>
    </source>
</evidence>
<dbReference type="InterPro" id="IPR048454">
    <property type="entry name" value="YetF_N"/>
</dbReference>
<evidence type="ECO:0000256" key="3">
    <source>
        <dbReference type="ARBA" id="ARBA00022475"/>
    </source>
</evidence>
<keyword evidence="5 7" id="KW-1133">Transmembrane helix</keyword>
<dbReference type="EMBL" id="CP101914">
    <property type="protein sequence ID" value="UUI05001.1"/>
    <property type="molecule type" value="Genomic_DNA"/>
</dbReference>
<feature type="domain" description="YetF-like N-terminal transmembrane" evidence="9">
    <location>
        <begin position="8"/>
        <end position="77"/>
    </location>
</feature>
<evidence type="ECO:0000256" key="6">
    <source>
        <dbReference type="ARBA" id="ARBA00023136"/>
    </source>
</evidence>
<keyword evidence="11" id="KW-1185">Reference proteome</keyword>
<evidence type="ECO:0000256" key="1">
    <source>
        <dbReference type="ARBA" id="ARBA00004651"/>
    </source>
</evidence>
<dbReference type="InterPro" id="IPR007353">
    <property type="entry name" value="DUF421"/>
</dbReference>
<feature type="domain" description="YetF C-terminal" evidence="8">
    <location>
        <begin position="82"/>
        <end position="214"/>
    </location>
</feature>
<comment type="similarity">
    <text evidence="2">Belongs to the UPF0702 family.</text>
</comment>
<dbReference type="PANTHER" id="PTHR34582">
    <property type="entry name" value="UPF0702 TRANSMEMBRANE PROTEIN YCAP"/>
    <property type="match status" value="1"/>
</dbReference>
<evidence type="ECO:0000256" key="7">
    <source>
        <dbReference type="SAM" id="Phobius"/>
    </source>
</evidence>
<comment type="subcellular location">
    <subcellularLocation>
        <location evidence="1">Cell membrane</location>
        <topology evidence="1">Multi-pass membrane protein</topology>
    </subcellularLocation>
</comment>
<dbReference type="InterPro" id="IPR012452">
    <property type="entry name" value="DUF1657"/>
</dbReference>
<dbReference type="PANTHER" id="PTHR34582:SF7">
    <property type="entry name" value="UPF0702 TRANSMEMBRANE PROTEIN YDFS"/>
    <property type="match status" value="1"/>
</dbReference>
<feature type="transmembrane region" description="Helical" evidence="7">
    <location>
        <begin position="59"/>
        <end position="76"/>
    </location>
</feature>
<keyword evidence="4 7" id="KW-0812">Transmembrane</keyword>
<reference evidence="10" key="1">
    <citation type="submission" date="2022-07" db="EMBL/GenBank/DDBJ databases">
        <title>FELIX.</title>
        <authorList>
            <person name="Wan K.H."/>
            <person name="Park S."/>
            <person name="Lawrence Q."/>
            <person name="Eichenberger J.P."/>
            <person name="Booth B.W."/>
            <person name="Piaggio A.J."/>
            <person name="Chandler J.C."/>
            <person name="Franklin A.B."/>
            <person name="Celniker S.E."/>
        </authorList>
    </citation>
    <scope>NUCLEOTIDE SEQUENCE</scope>
    <source>
        <strain evidence="10">QA-1986 374</strain>
    </source>
</reference>
<dbReference type="Pfam" id="PF04239">
    <property type="entry name" value="DUF421"/>
    <property type="match status" value="1"/>
</dbReference>
<name>A0ABY5JXE4_9BACI</name>
<gene>
    <name evidence="10" type="ORF">NP439_10335</name>
</gene>
<evidence type="ECO:0000259" key="8">
    <source>
        <dbReference type="Pfam" id="PF04239"/>
    </source>
</evidence>
<dbReference type="InterPro" id="IPR023090">
    <property type="entry name" value="UPF0702_alpha/beta_dom_sf"/>
</dbReference>
<feature type="transmembrane region" description="Helical" evidence="7">
    <location>
        <begin position="33"/>
        <end position="53"/>
    </location>
</feature>
<protein>
    <submittedName>
        <fullName evidence="10">DUF421 domain-containing protein</fullName>
    </submittedName>
</protein>
<evidence type="ECO:0000259" key="9">
    <source>
        <dbReference type="Pfam" id="PF20730"/>
    </source>
</evidence>
<evidence type="ECO:0000256" key="5">
    <source>
        <dbReference type="ARBA" id="ARBA00022989"/>
    </source>
</evidence>
<evidence type="ECO:0000313" key="10">
    <source>
        <dbReference type="EMBL" id="UUI05001.1"/>
    </source>
</evidence>
<proteinExistence type="inferred from homology"/>
<keyword evidence="6 7" id="KW-0472">Membrane</keyword>
<dbReference type="Gene3D" id="3.30.240.20">
    <property type="entry name" value="bsu07140 like domains"/>
    <property type="match status" value="2"/>
</dbReference>
<accession>A0ABY5JXE4</accession>
<evidence type="ECO:0000256" key="2">
    <source>
        <dbReference type="ARBA" id="ARBA00006448"/>
    </source>
</evidence>